<dbReference type="InterPro" id="IPR036691">
    <property type="entry name" value="Endo/exonu/phosph_ase_sf"/>
</dbReference>
<dbReference type="Pfam" id="PF03372">
    <property type="entry name" value="Exo_endo_phos"/>
    <property type="match status" value="1"/>
</dbReference>
<evidence type="ECO:0000256" key="7">
    <source>
        <dbReference type="ARBA" id="ARBA00022801"/>
    </source>
</evidence>
<keyword evidence="4" id="KW-0540">Nuclease</keyword>
<evidence type="ECO:0000256" key="3">
    <source>
        <dbReference type="ARBA" id="ARBA00004322"/>
    </source>
</evidence>
<comment type="cofactor">
    <cofactor evidence="1">
        <name>Mn(2+)</name>
        <dbReference type="ChEBI" id="CHEBI:29035"/>
    </cofactor>
</comment>
<comment type="subcellular location">
    <subcellularLocation>
        <location evidence="3">Nucleus</location>
        <location evidence="3">PML body</location>
    </subcellularLocation>
</comment>
<dbReference type="PANTHER" id="PTHR15822:SF4">
    <property type="entry name" value="TYROSYL-DNA PHOSPHODIESTERASE 2"/>
    <property type="match status" value="1"/>
</dbReference>
<evidence type="ECO:0000313" key="12">
    <source>
        <dbReference type="EMBL" id="KXZ52838.1"/>
    </source>
</evidence>
<evidence type="ECO:0000256" key="4">
    <source>
        <dbReference type="ARBA" id="ARBA00022722"/>
    </source>
</evidence>
<evidence type="ECO:0000313" key="13">
    <source>
        <dbReference type="Proteomes" id="UP000075714"/>
    </source>
</evidence>
<evidence type="ECO:0000256" key="8">
    <source>
        <dbReference type="ARBA" id="ARBA00022842"/>
    </source>
</evidence>
<dbReference type="SUPFAM" id="SSF56219">
    <property type="entry name" value="DNase I-like"/>
    <property type="match status" value="1"/>
</dbReference>
<dbReference type="Gene3D" id="3.60.10.10">
    <property type="entry name" value="Endonuclease/exonuclease/phosphatase"/>
    <property type="match status" value="1"/>
</dbReference>
<protein>
    <recommendedName>
        <fullName evidence="11">Endonuclease/exonuclease/phosphatase domain-containing protein</fullName>
    </recommendedName>
</protein>
<evidence type="ECO:0000256" key="9">
    <source>
        <dbReference type="ARBA" id="ARBA00023204"/>
    </source>
</evidence>
<proteinExistence type="predicted"/>
<dbReference type="GO" id="GO:0005737">
    <property type="term" value="C:cytoplasm"/>
    <property type="evidence" value="ECO:0007669"/>
    <property type="project" value="TreeGrafter"/>
</dbReference>
<keyword evidence="7" id="KW-0378">Hydrolase</keyword>
<accession>A0A150GT22</accession>
<keyword evidence="8" id="KW-0460">Magnesium</keyword>
<dbReference type="EMBL" id="LSYV01000009">
    <property type="protein sequence ID" value="KXZ52838.1"/>
    <property type="molecule type" value="Genomic_DNA"/>
</dbReference>
<dbReference type="Proteomes" id="UP000075714">
    <property type="component" value="Unassembled WGS sequence"/>
</dbReference>
<dbReference type="OrthoDB" id="9975959at2759"/>
<evidence type="ECO:0000256" key="10">
    <source>
        <dbReference type="ARBA" id="ARBA00023242"/>
    </source>
</evidence>
<sequence>METTSSFALLTYNINDDAMSDSAPRGWTLETQHAALRQLVLQHNPDLLCLQECFGFPSRQVFRSLQEQYTFHGDAPSHRGNCWIATRKDSQLQSDGPARKVGPCVLLPLRLGARRLVAGSCHLAPFAEFGPVRARQVSAIVSEVPPDSPLLLAGDTNMREKETSLAGELGLRDAWLEAGSPPGARWTWDTHVNRYYQDGHRYTARYDRILYRGSTVTELAVAANTPASREPEHFLSDHFALTARVTLH</sequence>
<dbReference type="InterPro" id="IPR005135">
    <property type="entry name" value="Endo/exonuclease/phosphatase"/>
</dbReference>
<dbReference type="InterPro" id="IPR051547">
    <property type="entry name" value="TDP2-like"/>
</dbReference>
<evidence type="ECO:0000256" key="6">
    <source>
        <dbReference type="ARBA" id="ARBA00022763"/>
    </source>
</evidence>
<dbReference type="STRING" id="33097.A0A150GT22"/>
<comment type="cofactor">
    <cofactor evidence="2">
        <name>Mg(2+)</name>
        <dbReference type="ChEBI" id="CHEBI:18420"/>
    </cofactor>
</comment>
<feature type="domain" description="Endonuclease/exonuclease/phosphatase" evidence="11">
    <location>
        <begin position="10"/>
        <end position="238"/>
    </location>
</feature>
<keyword evidence="5" id="KW-0479">Metal-binding</keyword>
<organism evidence="12 13">
    <name type="scientific">Gonium pectorale</name>
    <name type="common">Green alga</name>
    <dbReference type="NCBI Taxonomy" id="33097"/>
    <lineage>
        <taxon>Eukaryota</taxon>
        <taxon>Viridiplantae</taxon>
        <taxon>Chlorophyta</taxon>
        <taxon>core chlorophytes</taxon>
        <taxon>Chlorophyceae</taxon>
        <taxon>CS clade</taxon>
        <taxon>Chlamydomonadales</taxon>
        <taxon>Volvocaceae</taxon>
        <taxon>Gonium</taxon>
    </lineage>
</organism>
<keyword evidence="10" id="KW-0539">Nucleus</keyword>
<evidence type="ECO:0000259" key="11">
    <source>
        <dbReference type="Pfam" id="PF03372"/>
    </source>
</evidence>
<dbReference type="AlphaFoldDB" id="A0A150GT22"/>
<dbReference type="PANTHER" id="PTHR15822">
    <property type="entry name" value="TRAF AND TNF RECEPTOR-ASSOCIATED PROTEIN"/>
    <property type="match status" value="1"/>
</dbReference>
<dbReference type="GO" id="GO:0046872">
    <property type="term" value="F:metal ion binding"/>
    <property type="evidence" value="ECO:0007669"/>
    <property type="project" value="UniProtKB-KW"/>
</dbReference>
<keyword evidence="13" id="KW-1185">Reference proteome</keyword>
<reference evidence="13" key="1">
    <citation type="journal article" date="2016" name="Nat. Commun.">
        <title>The Gonium pectorale genome demonstrates co-option of cell cycle regulation during the evolution of multicellularity.</title>
        <authorList>
            <person name="Hanschen E.R."/>
            <person name="Marriage T.N."/>
            <person name="Ferris P.J."/>
            <person name="Hamaji T."/>
            <person name="Toyoda A."/>
            <person name="Fujiyama A."/>
            <person name="Neme R."/>
            <person name="Noguchi H."/>
            <person name="Minakuchi Y."/>
            <person name="Suzuki M."/>
            <person name="Kawai-Toyooka H."/>
            <person name="Smith D.R."/>
            <person name="Sparks H."/>
            <person name="Anderson J."/>
            <person name="Bakaric R."/>
            <person name="Luria V."/>
            <person name="Karger A."/>
            <person name="Kirschner M.W."/>
            <person name="Durand P.M."/>
            <person name="Michod R.E."/>
            <person name="Nozaki H."/>
            <person name="Olson B.J."/>
        </authorList>
    </citation>
    <scope>NUCLEOTIDE SEQUENCE [LARGE SCALE GENOMIC DNA]</scope>
    <source>
        <strain evidence="13">NIES-2863</strain>
    </source>
</reference>
<gene>
    <name evidence="12" type="ORF">GPECTOR_8g221</name>
</gene>
<evidence type="ECO:0000256" key="5">
    <source>
        <dbReference type="ARBA" id="ARBA00022723"/>
    </source>
</evidence>
<keyword evidence="9" id="KW-0234">DNA repair</keyword>
<dbReference type="GO" id="GO:0006302">
    <property type="term" value="P:double-strand break repair"/>
    <property type="evidence" value="ECO:0007669"/>
    <property type="project" value="TreeGrafter"/>
</dbReference>
<comment type="caution">
    <text evidence="12">The sequence shown here is derived from an EMBL/GenBank/DDBJ whole genome shotgun (WGS) entry which is preliminary data.</text>
</comment>
<dbReference type="GO" id="GO:0070260">
    <property type="term" value="F:5'-tyrosyl-DNA phosphodiesterase activity"/>
    <property type="evidence" value="ECO:0007669"/>
    <property type="project" value="TreeGrafter"/>
</dbReference>
<name>A0A150GT22_GONPE</name>
<dbReference type="GO" id="GO:0003697">
    <property type="term" value="F:single-stranded DNA binding"/>
    <property type="evidence" value="ECO:0007669"/>
    <property type="project" value="TreeGrafter"/>
</dbReference>
<evidence type="ECO:0000256" key="1">
    <source>
        <dbReference type="ARBA" id="ARBA00001936"/>
    </source>
</evidence>
<evidence type="ECO:0000256" key="2">
    <source>
        <dbReference type="ARBA" id="ARBA00001946"/>
    </source>
</evidence>
<dbReference type="GO" id="GO:0004518">
    <property type="term" value="F:nuclease activity"/>
    <property type="evidence" value="ECO:0007669"/>
    <property type="project" value="UniProtKB-KW"/>
</dbReference>
<keyword evidence="6" id="KW-0227">DNA damage</keyword>